<dbReference type="AlphaFoldDB" id="A0A9D2KV95"/>
<evidence type="ECO:0000256" key="1">
    <source>
        <dbReference type="SAM" id="SignalP"/>
    </source>
</evidence>
<dbReference type="Gene3D" id="2.40.160.60">
    <property type="entry name" value="Outer membrane protein transport protein (OMPP1/FadL/TodX)"/>
    <property type="match status" value="1"/>
</dbReference>
<gene>
    <name evidence="2" type="ORF">H9950_06610</name>
</gene>
<organism evidence="2 3">
    <name type="scientific">Candidatus Bacteroides avicola</name>
    <dbReference type="NCBI Taxonomy" id="2838468"/>
    <lineage>
        <taxon>Bacteria</taxon>
        <taxon>Pseudomonadati</taxon>
        <taxon>Bacteroidota</taxon>
        <taxon>Bacteroidia</taxon>
        <taxon>Bacteroidales</taxon>
        <taxon>Bacteroidaceae</taxon>
        <taxon>Bacteroides</taxon>
    </lineage>
</organism>
<name>A0A9D2KV95_9BACE</name>
<comment type="caution">
    <text evidence="2">The sequence shown here is derived from an EMBL/GenBank/DDBJ whole genome shotgun (WGS) entry which is preliminary data.</text>
</comment>
<feature type="signal peptide" evidence="1">
    <location>
        <begin position="1"/>
        <end position="22"/>
    </location>
</feature>
<dbReference type="Proteomes" id="UP000823862">
    <property type="component" value="Unassembled WGS sequence"/>
</dbReference>
<keyword evidence="1" id="KW-0732">Signal</keyword>
<evidence type="ECO:0008006" key="4">
    <source>
        <dbReference type="Google" id="ProtNLM"/>
    </source>
</evidence>
<dbReference type="EMBL" id="DWZI01000036">
    <property type="protein sequence ID" value="HJA85848.1"/>
    <property type="molecule type" value="Genomic_DNA"/>
</dbReference>
<reference evidence="2" key="2">
    <citation type="submission" date="2021-04" db="EMBL/GenBank/DDBJ databases">
        <authorList>
            <person name="Gilroy R."/>
        </authorList>
    </citation>
    <scope>NUCLEOTIDE SEQUENCE</scope>
    <source>
        <strain evidence="2">ChiHjej12B11-9795</strain>
    </source>
</reference>
<evidence type="ECO:0000313" key="2">
    <source>
        <dbReference type="EMBL" id="HJA85848.1"/>
    </source>
</evidence>
<feature type="chain" id="PRO_5039040108" description="Outer membrane protein" evidence="1">
    <location>
        <begin position="23"/>
        <end position="419"/>
    </location>
</feature>
<evidence type="ECO:0000313" key="3">
    <source>
        <dbReference type="Proteomes" id="UP000823862"/>
    </source>
</evidence>
<reference evidence="2" key="1">
    <citation type="journal article" date="2021" name="PeerJ">
        <title>Extensive microbial diversity within the chicken gut microbiome revealed by metagenomics and culture.</title>
        <authorList>
            <person name="Gilroy R."/>
            <person name="Ravi A."/>
            <person name="Getino M."/>
            <person name="Pursley I."/>
            <person name="Horton D.L."/>
            <person name="Alikhan N.F."/>
            <person name="Baker D."/>
            <person name="Gharbi K."/>
            <person name="Hall N."/>
            <person name="Watson M."/>
            <person name="Adriaenssens E.M."/>
            <person name="Foster-Nyarko E."/>
            <person name="Jarju S."/>
            <person name="Secka A."/>
            <person name="Antonio M."/>
            <person name="Oren A."/>
            <person name="Chaudhuri R.R."/>
            <person name="La Ragione R."/>
            <person name="Hildebrand F."/>
            <person name="Pallen M.J."/>
        </authorList>
    </citation>
    <scope>NUCLEOTIDE SEQUENCE</scope>
    <source>
        <strain evidence="2">ChiHjej12B11-9795</strain>
    </source>
</reference>
<dbReference type="SUPFAM" id="SSF56935">
    <property type="entry name" value="Porins"/>
    <property type="match status" value="1"/>
</dbReference>
<accession>A0A9D2KV95</accession>
<protein>
    <recommendedName>
        <fullName evidence="4">Outer membrane protein</fullName>
    </recommendedName>
</protein>
<proteinExistence type="predicted"/>
<sequence>MIKFRHTLLALLLTMLSGVAVAQNNTNSPYTRYGYGQLADPGSANSKAMGGVAYALRDKSQVNFANPASYSSVDSLTFIFDGGISLQNTNFSNGTTKLNARNSSFDYVTMQFRAAKWAGISLGLLPYANVGYNLSEFRENEESQTASSIVQYDGDGGIHLLYLGAGFKLWKNLSVGANVSYLWGGVTRTRTLSFPYDSEIFASVVTSMVDVKSYKLDFGLQYTQDFGKKHALTLGVVFSPGHNLNATATEYRQTGTDENATVSETDLPSGFGIPTTWGGGLAYVYDRRLTLAADVMLQNWQDVSYLGEKNVFCKRGKISLGAEFIPSFFSRSFFGHVKYRAGFYYSRPYYKINDMRAAKEFGVTAGFGFPVPRTRSLVSVSAQYVRTKGTTASFLDENTLRLCIGITFNERWFFKNRVD</sequence>